<feature type="region of interest" description="Disordered" evidence="1">
    <location>
        <begin position="56"/>
        <end position="80"/>
    </location>
</feature>
<dbReference type="Proteomes" id="UP001385951">
    <property type="component" value="Unassembled WGS sequence"/>
</dbReference>
<proteinExistence type="predicted"/>
<protein>
    <submittedName>
        <fullName evidence="2">Uncharacterized protein</fullName>
    </submittedName>
</protein>
<reference evidence="2 3" key="1">
    <citation type="submission" date="2022-09" db="EMBL/GenBank/DDBJ databases">
        <authorList>
            <person name="Palmer J.M."/>
        </authorList>
    </citation>
    <scope>NUCLEOTIDE SEQUENCE [LARGE SCALE GENOMIC DNA]</scope>
    <source>
        <strain evidence="2 3">DSM 7382</strain>
    </source>
</reference>
<accession>A0AAW0G5T7</accession>
<evidence type="ECO:0000313" key="3">
    <source>
        <dbReference type="Proteomes" id="UP001385951"/>
    </source>
</evidence>
<keyword evidence="3" id="KW-1185">Reference proteome</keyword>
<feature type="compositionally biased region" description="Polar residues" evidence="1">
    <location>
        <begin position="68"/>
        <end position="80"/>
    </location>
</feature>
<name>A0AAW0G5T7_9APHY</name>
<organism evidence="2 3">
    <name type="scientific">Cerrena zonata</name>
    <dbReference type="NCBI Taxonomy" id="2478898"/>
    <lineage>
        <taxon>Eukaryota</taxon>
        <taxon>Fungi</taxon>
        <taxon>Dikarya</taxon>
        <taxon>Basidiomycota</taxon>
        <taxon>Agaricomycotina</taxon>
        <taxon>Agaricomycetes</taxon>
        <taxon>Polyporales</taxon>
        <taxon>Cerrenaceae</taxon>
        <taxon>Cerrena</taxon>
    </lineage>
</organism>
<gene>
    <name evidence="2" type="ORF">QCA50_011867</name>
</gene>
<comment type="caution">
    <text evidence="2">The sequence shown here is derived from an EMBL/GenBank/DDBJ whole genome shotgun (WGS) entry which is preliminary data.</text>
</comment>
<dbReference type="AlphaFoldDB" id="A0AAW0G5T7"/>
<evidence type="ECO:0000256" key="1">
    <source>
        <dbReference type="SAM" id="MobiDB-lite"/>
    </source>
</evidence>
<dbReference type="EMBL" id="JASBNA010000022">
    <property type="protein sequence ID" value="KAK7685032.1"/>
    <property type="molecule type" value="Genomic_DNA"/>
</dbReference>
<evidence type="ECO:0000313" key="2">
    <source>
        <dbReference type="EMBL" id="KAK7685032.1"/>
    </source>
</evidence>
<sequence length="191" mass="21396">MSLMMVGWLEIPRCIKIWSLHVDHFTHDCLLLRSSVLPALTPSKRSYPSSEFLHSRLQEQRSGDVVPPTSTILRGSSDESSSPYILHLLSEDPTSIPHTPRIANHRIHVTCTLLETEGSICMWLLSATRHDKGRSSVKQSSCGCKHAVCRNAPFGLSDDNNTQPTLLSSRDIWTILGIARKMPRCRISLAR</sequence>